<dbReference type="InterPro" id="IPR000276">
    <property type="entry name" value="GPCR_Rhodpsn"/>
</dbReference>
<feature type="transmembrane region" description="Helical" evidence="6">
    <location>
        <begin position="6"/>
        <end position="33"/>
    </location>
</feature>
<dbReference type="GO" id="GO:0016020">
    <property type="term" value="C:membrane"/>
    <property type="evidence" value="ECO:0007669"/>
    <property type="project" value="UniProtKB-SubCell"/>
</dbReference>
<protein>
    <recommendedName>
        <fullName evidence="9">G-protein coupled receptors family 1 profile domain-containing protein</fullName>
    </recommendedName>
</protein>
<dbReference type="AlphaFoldDB" id="A0A016WSX0"/>
<evidence type="ECO:0000313" key="8">
    <source>
        <dbReference type="Proteomes" id="UP000024635"/>
    </source>
</evidence>
<dbReference type="InterPro" id="IPR019421">
    <property type="entry name" value="7TM_GPCR_serpentine_rcpt_Srd"/>
</dbReference>
<feature type="transmembrane region" description="Helical" evidence="6">
    <location>
        <begin position="98"/>
        <end position="116"/>
    </location>
</feature>
<dbReference type="Gene3D" id="1.20.1070.10">
    <property type="entry name" value="Rhodopsin 7-helix transmembrane proteins"/>
    <property type="match status" value="1"/>
</dbReference>
<dbReference type="Proteomes" id="UP000024635">
    <property type="component" value="Unassembled WGS sequence"/>
</dbReference>
<dbReference type="Pfam" id="PF10317">
    <property type="entry name" value="7TM_GPCR_Srd"/>
    <property type="match status" value="1"/>
</dbReference>
<comment type="subcellular location">
    <subcellularLocation>
        <location evidence="1">Membrane</location>
        <topology evidence="1">Multi-pass membrane protein</topology>
    </subcellularLocation>
</comment>
<dbReference type="OrthoDB" id="5873496at2759"/>
<keyword evidence="5 6" id="KW-0472">Membrane</keyword>
<name>A0A016WSX0_9BILA</name>
<gene>
    <name evidence="7" type="primary">Acey_s0534.g3070</name>
    <name evidence="7" type="ORF">Y032_0534g3070</name>
</gene>
<evidence type="ECO:0000256" key="2">
    <source>
        <dbReference type="ARBA" id="ARBA00009166"/>
    </source>
</evidence>
<feature type="transmembrane region" description="Helical" evidence="6">
    <location>
        <begin position="183"/>
        <end position="206"/>
    </location>
</feature>
<evidence type="ECO:0000256" key="5">
    <source>
        <dbReference type="ARBA" id="ARBA00023136"/>
    </source>
</evidence>
<evidence type="ECO:0000256" key="1">
    <source>
        <dbReference type="ARBA" id="ARBA00004141"/>
    </source>
</evidence>
<keyword evidence="3 6" id="KW-0812">Transmembrane</keyword>
<reference evidence="8" key="1">
    <citation type="journal article" date="2015" name="Nat. Genet.">
        <title>The genome and transcriptome of the zoonotic hookworm Ancylostoma ceylanicum identify infection-specific gene families.</title>
        <authorList>
            <person name="Schwarz E.M."/>
            <person name="Hu Y."/>
            <person name="Antoshechkin I."/>
            <person name="Miller M.M."/>
            <person name="Sternberg P.W."/>
            <person name="Aroian R.V."/>
        </authorList>
    </citation>
    <scope>NUCLEOTIDE SEQUENCE</scope>
    <source>
        <strain evidence="8">HY135</strain>
    </source>
</reference>
<evidence type="ECO:0008006" key="9">
    <source>
        <dbReference type="Google" id="ProtNLM"/>
    </source>
</evidence>
<dbReference type="PRINTS" id="PR00237">
    <property type="entry name" value="GPCRRHODOPSN"/>
</dbReference>
<proteinExistence type="inferred from homology"/>
<comment type="caution">
    <text evidence="7">The sequence shown here is derived from an EMBL/GenBank/DDBJ whole genome shotgun (WGS) entry which is preliminary data.</text>
</comment>
<evidence type="ECO:0000313" key="7">
    <source>
        <dbReference type="EMBL" id="EYC42362.1"/>
    </source>
</evidence>
<dbReference type="EMBL" id="JARK01000134">
    <property type="protein sequence ID" value="EYC42362.1"/>
    <property type="molecule type" value="Genomic_DNA"/>
</dbReference>
<comment type="similarity">
    <text evidence="2">Belongs to the nematode receptor-like protein srd family.</text>
</comment>
<keyword evidence="4 6" id="KW-1133">Transmembrane helix</keyword>
<feature type="transmembrane region" description="Helical" evidence="6">
    <location>
        <begin position="128"/>
        <end position="146"/>
    </location>
</feature>
<organism evidence="7 8">
    <name type="scientific">Ancylostoma ceylanicum</name>
    <dbReference type="NCBI Taxonomy" id="53326"/>
    <lineage>
        <taxon>Eukaryota</taxon>
        <taxon>Metazoa</taxon>
        <taxon>Ecdysozoa</taxon>
        <taxon>Nematoda</taxon>
        <taxon>Chromadorea</taxon>
        <taxon>Rhabditida</taxon>
        <taxon>Rhabditina</taxon>
        <taxon>Rhabditomorpha</taxon>
        <taxon>Strongyloidea</taxon>
        <taxon>Ancylostomatidae</taxon>
        <taxon>Ancylostomatinae</taxon>
        <taxon>Ancylostoma</taxon>
    </lineage>
</organism>
<accession>A0A016WSX0</accession>
<evidence type="ECO:0000256" key="4">
    <source>
        <dbReference type="ARBA" id="ARBA00022989"/>
    </source>
</evidence>
<evidence type="ECO:0000256" key="3">
    <source>
        <dbReference type="ARBA" id="ARBA00022692"/>
    </source>
</evidence>
<dbReference type="PANTHER" id="PTHR22945">
    <property type="entry name" value="SERPENTINE RECEPTOR, CLASS D DELTA"/>
    <property type="match status" value="1"/>
</dbReference>
<dbReference type="GO" id="GO:0004930">
    <property type="term" value="F:G protein-coupled receptor activity"/>
    <property type="evidence" value="ECO:0007669"/>
    <property type="project" value="InterPro"/>
</dbReference>
<dbReference type="SUPFAM" id="SSF81321">
    <property type="entry name" value="Family A G protein-coupled receptor-like"/>
    <property type="match status" value="1"/>
</dbReference>
<evidence type="ECO:0000256" key="6">
    <source>
        <dbReference type="SAM" id="Phobius"/>
    </source>
</evidence>
<sequence length="318" mass="35781">MNGLRIALLVINSLISSAGIVANLVLLIIISVATPKPIRTYSVLIVNYAVTDLFTSLAQALTVPRLITENGSFLLVFYGACSEISSRTCLYSFFVETFGFSHGLNSILLSICYRYFSLRYGVPKRKPIIILCFITCLPSLVPMLVLCQKWANESTVANLIAKYRSDMYDEGLAVAGILDASDVLVSCVLIFYVLPWLPIMITINVLKSKMYALVRCRATVLSSETLRLHANLIKALTTQSLTPFLHLITYLCYIIEQHIYSNPVTELIIFIPVGVLSIVTPIINIYYIRPYREMFKRCLRYQSKPSEVSRSKVSFSRK</sequence>
<keyword evidence="8" id="KW-1185">Reference proteome</keyword>
<dbReference type="InterPro" id="IPR050920">
    <property type="entry name" value="Nematode_rcpt-like_delta"/>
</dbReference>
<feature type="transmembrane region" description="Helical" evidence="6">
    <location>
        <begin position="267"/>
        <end position="287"/>
    </location>
</feature>
<dbReference type="PANTHER" id="PTHR22945:SF40">
    <property type="entry name" value="SERPENTINE RECEPTOR, CLASS D (DELTA)-RELATED"/>
    <property type="match status" value="1"/>
</dbReference>